<proteinExistence type="predicted"/>
<gene>
    <name evidence="2" type="ORF">SAMN06295960_1450</name>
</gene>
<dbReference type="SUPFAM" id="SSF89360">
    <property type="entry name" value="HesB-like domain"/>
    <property type="match status" value="1"/>
</dbReference>
<name>A0A1X7JDA9_9BACL</name>
<reference evidence="2 3" key="1">
    <citation type="submission" date="2017-04" db="EMBL/GenBank/DDBJ databases">
        <authorList>
            <person name="Afonso C.L."/>
            <person name="Miller P.J."/>
            <person name="Scott M.A."/>
            <person name="Spackman E."/>
            <person name="Goraichik I."/>
            <person name="Dimitrov K.M."/>
            <person name="Suarez D.L."/>
            <person name="Swayne D.E."/>
        </authorList>
    </citation>
    <scope>NUCLEOTIDE SEQUENCE [LARGE SCALE GENOMIC DNA]</scope>
    <source>
        <strain evidence="2 3">11</strain>
    </source>
</reference>
<dbReference type="InterPro" id="IPR000361">
    <property type="entry name" value="ATAP_core_dom"/>
</dbReference>
<keyword evidence="3" id="KW-1185">Reference proteome</keyword>
<dbReference type="InterPro" id="IPR035903">
    <property type="entry name" value="HesB-like_dom_sf"/>
</dbReference>
<evidence type="ECO:0000313" key="2">
    <source>
        <dbReference type="EMBL" id="SMG25679.1"/>
    </source>
</evidence>
<dbReference type="STRING" id="1852522.SAMN06295960_1450"/>
<dbReference type="Proteomes" id="UP000193834">
    <property type="component" value="Unassembled WGS sequence"/>
</dbReference>
<sequence>MMQLILSEPALQDLSERLSPSGMLKLVYDTDGCGCAVNGVPAIWLVDHPSADDQTITSNAPFEVLIQPNQAVFFEELMMLDRNTTGYFRLASHQQIYSTHVACYDKRGLQSQEV</sequence>
<evidence type="ECO:0000259" key="1">
    <source>
        <dbReference type="Pfam" id="PF01521"/>
    </source>
</evidence>
<dbReference type="Gene3D" id="2.60.300.12">
    <property type="entry name" value="HesB-like domain"/>
    <property type="match status" value="1"/>
</dbReference>
<dbReference type="EMBL" id="FXAZ01000001">
    <property type="protein sequence ID" value="SMG25679.1"/>
    <property type="molecule type" value="Genomic_DNA"/>
</dbReference>
<evidence type="ECO:0000313" key="3">
    <source>
        <dbReference type="Proteomes" id="UP000193834"/>
    </source>
</evidence>
<dbReference type="AlphaFoldDB" id="A0A1X7JDA9"/>
<dbReference type="Pfam" id="PF01521">
    <property type="entry name" value="Fe-S_biosyn"/>
    <property type="match status" value="1"/>
</dbReference>
<accession>A0A1X7JDA9</accession>
<dbReference type="RefSeq" id="WP_240968178.1">
    <property type="nucleotide sequence ID" value="NZ_FXAZ01000001.1"/>
</dbReference>
<protein>
    <submittedName>
        <fullName evidence="2">Uncharacterized protein YqkB</fullName>
    </submittedName>
</protein>
<organism evidence="2 3">
    <name type="scientific">Paenibacillus aquistagni</name>
    <dbReference type="NCBI Taxonomy" id="1852522"/>
    <lineage>
        <taxon>Bacteria</taxon>
        <taxon>Bacillati</taxon>
        <taxon>Bacillota</taxon>
        <taxon>Bacilli</taxon>
        <taxon>Bacillales</taxon>
        <taxon>Paenibacillaceae</taxon>
        <taxon>Paenibacillus</taxon>
    </lineage>
</organism>
<feature type="domain" description="Core" evidence="1">
    <location>
        <begin position="2"/>
        <end position="104"/>
    </location>
</feature>